<dbReference type="RefSeq" id="WP_146807556.1">
    <property type="nucleotide sequence ID" value="NZ_BJUA01000019.1"/>
</dbReference>
<keyword evidence="3" id="KW-0119">Carbohydrate metabolism</keyword>
<reference evidence="7 8" key="1">
    <citation type="submission" date="2019-07" db="EMBL/GenBank/DDBJ databases">
        <title>Whole genome shotgun sequence of Cellulomonas persica NBRC 101101.</title>
        <authorList>
            <person name="Hosoyama A."/>
            <person name="Uohara A."/>
            <person name="Ohji S."/>
            <person name="Ichikawa N."/>
        </authorList>
    </citation>
    <scope>NUCLEOTIDE SEQUENCE [LARGE SCALE GENOMIC DNA]</scope>
    <source>
        <strain evidence="7 8">NBRC 101101</strain>
    </source>
</reference>
<dbReference type="SMART" id="SM00060">
    <property type="entry name" value="FN3"/>
    <property type="match status" value="5"/>
</dbReference>
<dbReference type="InterPro" id="IPR050964">
    <property type="entry name" value="Striated_Muscle_Regulatory"/>
</dbReference>
<feature type="domain" description="Fibronectin type-III" evidence="6">
    <location>
        <begin position="923"/>
        <end position="1021"/>
    </location>
</feature>
<evidence type="ECO:0000313" key="7">
    <source>
        <dbReference type="EMBL" id="GEK19186.1"/>
    </source>
</evidence>
<feature type="compositionally biased region" description="Polar residues" evidence="4">
    <location>
        <begin position="1004"/>
        <end position="1022"/>
    </location>
</feature>
<feature type="signal peptide" evidence="5">
    <location>
        <begin position="1"/>
        <end position="28"/>
    </location>
</feature>
<evidence type="ECO:0000256" key="5">
    <source>
        <dbReference type="SAM" id="SignalP"/>
    </source>
</evidence>
<keyword evidence="1" id="KW-0677">Repeat</keyword>
<dbReference type="Pfam" id="PF00041">
    <property type="entry name" value="fn3"/>
    <property type="match status" value="4"/>
</dbReference>
<keyword evidence="3" id="KW-0624">Polysaccharide degradation</keyword>
<evidence type="ECO:0000256" key="1">
    <source>
        <dbReference type="ARBA" id="ARBA00022737"/>
    </source>
</evidence>
<keyword evidence="2" id="KW-0378">Hydrolase</keyword>
<comment type="caution">
    <text evidence="7">The sequence shown here is derived from an EMBL/GenBank/DDBJ whole genome shotgun (WGS) entry which is preliminary data.</text>
</comment>
<gene>
    <name evidence="7" type="ORF">CPE01_29190</name>
</gene>
<dbReference type="PROSITE" id="PS50853">
    <property type="entry name" value="FN3"/>
    <property type="match status" value="5"/>
</dbReference>
<evidence type="ECO:0000256" key="2">
    <source>
        <dbReference type="ARBA" id="ARBA00023295"/>
    </source>
</evidence>
<proteinExistence type="predicted"/>
<dbReference type="GO" id="GO:0000272">
    <property type="term" value="P:polysaccharide catabolic process"/>
    <property type="evidence" value="ECO:0007669"/>
    <property type="project" value="UniProtKB-KW"/>
</dbReference>
<feature type="region of interest" description="Disordered" evidence="4">
    <location>
        <begin position="1002"/>
        <end position="1022"/>
    </location>
</feature>
<feature type="domain" description="Fibronectin type-III" evidence="6">
    <location>
        <begin position="1118"/>
        <end position="1215"/>
    </location>
</feature>
<feature type="region of interest" description="Disordered" evidence="4">
    <location>
        <begin position="715"/>
        <end position="746"/>
    </location>
</feature>
<evidence type="ECO:0000256" key="3">
    <source>
        <dbReference type="ARBA" id="ARBA00023326"/>
    </source>
</evidence>
<dbReference type="OrthoDB" id="5485729at2"/>
<name>A0A510UXE0_9CELL</name>
<dbReference type="Gene3D" id="2.60.40.10">
    <property type="entry name" value="Immunoglobulins"/>
    <property type="match status" value="10"/>
</dbReference>
<dbReference type="EMBL" id="BJUA01000019">
    <property type="protein sequence ID" value="GEK19186.1"/>
    <property type="molecule type" value="Genomic_DNA"/>
</dbReference>
<accession>A0A510UXE0</accession>
<sequence>MLRRTLAVLVSTTLIVSAVAATAPAATAAPEAPATSSTAVDQDGDITLTWAPADGASAYSLQVATDPSFVSGSILTTVATYNVSWVIPTSWSTTEDRTLYWRVASYGTGTTSSTLGAYSAPTQLDITAGAVPTLLGPGSATGGVVTYPDPVVFSWEPVAGAQLYRLQYASDAGFTTDLKTYTTTGTTYTPATPLARESGGFPITWHWRVQAVLYTGVTAGTTGPYSQPWEFRVEWPASASQPTLTSPANWVAGAPGVSDVKLTWTPVAGASRYEVVIGTSRSDDGTSVTSRIQEASGTTPFTTWVPTIAFADRNFFWQVIPYDLAGNPGTASEVRQFRKLWGGQTGPQTAPAADATYPAPLVGGPQYAPTPVSIDDFELSWDPVPRATLYEVQVVPHNGDPRLTCRTASTSATIVGYVAAGAGTPGALVGQSQCLWNGDAAKRIAPGRTYTWRVRAIDYSGKDTTALSASTNPVGTLVSAWSDPEESGASDRERWIEVTSPRDTSALDVEPDTTAWATGTAVAGQPSPTFSWNTARYWKKVGGTDTDPELELTPVDGYEVTVALNPDMTNPVSVTRTPSTRLRINGVFGDNETGMPYYWQVRPFWTQNWTAVTYTALGSATKPSWTKTSTATSFFDDETTRTVSADGTIVFAWRPQADTAPADGGSRGYQVTLTTSGGTLVGTQKIEYPYFVAVNPKTEQPLAPGSYKLTVAPLDANGSPGRPSRTIEFSTATPAPHTPTSRTTAAGATLSWQTSATASRYEVQYWAAAGSEITVSKLGTESLAQGALSLTDLSAGTYGWRVRSIDTAGNASPWSTGATFAVGERRPTLRTPVDDVLTTSTRVLDWAPVEGASRYLVQVATTSGGLASAAVVETIASAYAPTTVASYGTTYYWRVRAVGEKYGSASRPVLGESTEGRYFTRTAPAAPATTTPTLSTGGLTYAWTPLTGAAAGSDDTVEYVVRYRVKQTPEATWTYLDAITGSNVAVSGLASSTTYQFEVAGRTSEGQGPWSRTSEKTTASVPSAPATLTLTSKLRSLDVAWAKPVTSGASLTAITLRYRLTTSSTWTTVALPASATKYTITGLSALKKYRVEVAGQNVVGTGLPATGEQVALGTASAPRSLAAKSGDRKVTLTWSAPSSLGGDLLSEYVVQMRSYSATTKTWSAWVTKTTTPSRSATISSLVNGAKYQFRVLARTLVAKDGTASSAVSVVPAGKPLAPTGVSALATGSSRIKVSWAKANANGSTISGYTVQYSTNGTTWRSLKTTTASTTSWTWSSATRGKTYYFRVIAKSNLGNSPASSKVRVVAR</sequence>
<dbReference type="InterPro" id="IPR003961">
    <property type="entry name" value="FN3_dom"/>
</dbReference>
<evidence type="ECO:0000313" key="8">
    <source>
        <dbReference type="Proteomes" id="UP000321386"/>
    </source>
</evidence>
<dbReference type="SUPFAM" id="SSF49265">
    <property type="entry name" value="Fibronectin type III"/>
    <property type="match status" value="3"/>
</dbReference>
<dbReference type="InterPro" id="IPR036116">
    <property type="entry name" value="FN3_sf"/>
</dbReference>
<keyword evidence="5" id="KW-0732">Signal</keyword>
<dbReference type="InterPro" id="IPR013783">
    <property type="entry name" value="Ig-like_fold"/>
</dbReference>
<dbReference type="GO" id="GO:0016798">
    <property type="term" value="F:hydrolase activity, acting on glycosyl bonds"/>
    <property type="evidence" value="ECO:0007669"/>
    <property type="project" value="UniProtKB-KW"/>
</dbReference>
<evidence type="ECO:0000256" key="4">
    <source>
        <dbReference type="SAM" id="MobiDB-lite"/>
    </source>
</evidence>
<keyword evidence="2" id="KW-0326">Glycosidase</keyword>
<protein>
    <recommendedName>
        <fullName evidence="6">Fibronectin type-III domain-containing protein</fullName>
    </recommendedName>
</protein>
<keyword evidence="8" id="KW-1185">Reference proteome</keyword>
<feature type="domain" description="Fibronectin type-III" evidence="6">
    <location>
        <begin position="1022"/>
        <end position="1117"/>
    </location>
</feature>
<feature type="chain" id="PRO_5038884393" description="Fibronectin type-III domain-containing protein" evidence="5">
    <location>
        <begin position="29"/>
        <end position="1307"/>
    </location>
</feature>
<dbReference type="CDD" id="cd00063">
    <property type="entry name" value="FN3"/>
    <property type="match status" value="4"/>
</dbReference>
<dbReference type="PANTHER" id="PTHR13817:SF73">
    <property type="entry name" value="FIBRONECTIN TYPE-III DOMAIN-CONTAINING PROTEIN"/>
    <property type="match status" value="1"/>
</dbReference>
<dbReference type="Proteomes" id="UP000321386">
    <property type="component" value="Unassembled WGS sequence"/>
</dbReference>
<organism evidence="7 8">
    <name type="scientific">Cellulomonas persica</name>
    <dbReference type="NCBI Taxonomy" id="76861"/>
    <lineage>
        <taxon>Bacteria</taxon>
        <taxon>Bacillati</taxon>
        <taxon>Actinomycetota</taxon>
        <taxon>Actinomycetes</taxon>
        <taxon>Micrococcales</taxon>
        <taxon>Cellulomonadaceae</taxon>
        <taxon>Cellulomonas</taxon>
    </lineage>
</organism>
<feature type="compositionally biased region" description="Low complexity" evidence="4">
    <location>
        <begin position="731"/>
        <end position="746"/>
    </location>
</feature>
<feature type="domain" description="Fibronectin type-III" evidence="6">
    <location>
        <begin position="1217"/>
        <end position="1307"/>
    </location>
</feature>
<feature type="domain" description="Fibronectin type-III" evidence="6">
    <location>
        <begin position="733"/>
        <end position="825"/>
    </location>
</feature>
<evidence type="ECO:0000259" key="6">
    <source>
        <dbReference type="PROSITE" id="PS50853"/>
    </source>
</evidence>
<dbReference type="PANTHER" id="PTHR13817">
    <property type="entry name" value="TITIN"/>
    <property type="match status" value="1"/>
</dbReference>